<name>A0A9D1R473_9FIRM</name>
<keyword evidence="1" id="KW-0472">Membrane</keyword>
<dbReference type="GO" id="GO:0009636">
    <property type="term" value="P:response to toxic substance"/>
    <property type="evidence" value="ECO:0007669"/>
    <property type="project" value="TreeGrafter"/>
</dbReference>
<dbReference type="AlphaFoldDB" id="A0A9D1R473"/>
<dbReference type="Proteomes" id="UP000824265">
    <property type="component" value="Unassembled WGS sequence"/>
</dbReference>
<evidence type="ECO:0000313" key="2">
    <source>
        <dbReference type="EMBL" id="HIW80959.1"/>
    </source>
</evidence>
<evidence type="ECO:0000313" key="3">
    <source>
        <dbReference type="Proteomes" id="UP000824265"/>
    </source>
</evidence>
<feature type="transmembrane region" description="Helical" evidence="1">
    <location>
        <begin position="35"/>
        <end position="52"/>
    </location>
</feature>
<gene>
    <name evidence="2" type="ORF">H9742_05415</name>
</gene>
<evidence type="ECO:0000256" key="1">
    <source>
        <dbReference type="SAM" id="Phobius"/>
    </source>
</evidence>
<feature type="transmembrane region" description="Helical" evidence="1">
    <location>
        <begin position="148"/>
        <end position="167"/>
    </location>
</feature>
<keyword evidence="1" id="KW-0812">Transmembrane</keyword>
<dbReference type="PANTHER" id="PTHR37810">
    <property type="entry name" value="IMMUNITY PROTEIN SDPI"/>
    <property type="match status" value="1"/>
</dbReference>
<dbReference type="EMBL" id="DXGH01000030">
    <property type="protein sequence ID" value="HIW80959.1"/>
    <property type="molecule type" value="Genomic_DNA"/>
</dbReference>
<protein>
    <submittedName>
        <fullName evidence="2">SdpI family protein</fullName>
    </submittedName>
</protein>
<feature type="transmembrane region" description="Helical" evidence="1">
    <location>
        <begin position="93"/>
        <end position="115"/>
    </location>
</feature>
<feature type="transmembrane region" description="Helical" evidence="1">
    <location>
        <begin position="219"/>
        <end position="238"/>
    </location>
</feature>
<proteinExistence type="predicted"/>
<dbReference type="PANTHER" id="PTHR37810:SF5">
    <property type="entry name" value="IMMUNITY PROTEIN SDPI"/>
    <property type="match status" value="1"/>
</dbReference>
<keyword evidence="1" id="KW-1133">Transmembrane helix</keyword>
<dbReference type="InterPro" id="IPR025962">
    <property type="entry name" value="SdpI/YhfL"/>
</dbReference>
<accession>A0A9D1R473</accession>
<feature type="transmembrane region" description="Helical" evidence="1">
    <location>
        <begin position="173"/>
        <end position="199"/>
    </location>
</feature>
<feature type="transmembrane region" description="Helical" evidence="1">
    <location>
        <begin position="12"/>
        <end position="29"/>
    </location>
</feature>
<reference evidence="2" key="2">
    <citation type="submission" date="2021-04" db="EMBL/GenBank/DDBJ databases">
        <authorList>
            <person name="Gilroy R."/>
        </authorList>
    </citation>
    <scope>NUCLEOTIDE SEQUENCE</scope>
    <source>
        <strain evidence="2">CHK195-6426</strain>
    </source>
</reference>
<feature type="transmembrane region" description="Helical" evidence="1">
    <location>
        <begin position="64"/>
        <end position="87"/>
    </location>
</feature>
<organism evidence="2 3">
    <name type="scientific">Candidatus Acetatifactor stercoripullorum</name>
    <dbReference type="NCBI Taxonomy" id="2838414"/>
    <lineage>
        <taxon>Bacteria</taxon>
        <taxon>Bacillati</taxon>
        <taxon>Bacillota</taxon>
        <taxon>Clostridia</taxon>
        <taxon>Lachnospirales</taxon>
        <taxon>Lachnospiraceae</taxon>
        <taxon>Acetatifactor</taxon>
    </lineage>
</organism>
<sequence length="351" mass="39732">MKEMLKNYKGKLILSSLVTLLPLFAGILFWREALILSGSFLAAHLLCLFFVFHDKKNRNQSKKALGLVFWLCPMMSLFCTACTYMALSETDASYVLMTLMCFGFGLLFVVCGNYFPKFRQNSTMGIRIKWTLQNEENWNATHRLGGKVWVICGLFMMVCGFFASIRLSDSFSLFLSAAVFPLLIVAAVLIPCIYSYVYYKRQVREGKVEKNGRTKPKSAALTIGILCAVALYLFYVLFTGNMEIAYGDTSFTIETGNWEDLTISYEEIEEITYFDQDPSHSVSGTRTNGFGNFKMSLGSFYNELYGNYTRYSFVDCDACVVLKVNGETVVLNGPDAESTKEIYERLLGRVK</sequence>
<dbReference type="Pfam" id="PF13630">
    <property type="entry name" value="SdpI"/>
    <property type="match status" value="1"/>
</dbReference>
<comment type="caution">
    <text evidence="2">The sequence shown here is derived from an EMBL/GenBank/DDBJ whole genome shotgun (WGS) entry which is preliminary data.</text>
</comment>
<reference evidence="2" key="1">
    <citation type="journal article" date="2021" name="PeerJ">
        <title>Extensive microbial diversity within the chicken gut microbiome revealed by metagenomics and culture.</title>
        <authorList>
            <person name="Gilroy R."/>
            <person name="Ravi A."/>
            <person name="Getino M."/>
            <person name="Pursley I."/>
            <person name="Horton D.L."/>
            <person name="Alikhan N.F."/>
            <person name="Baker D."/>
            <person name="Gharbi K."/>
            <person name="Hall N."/>
            <person name="Watson M."/>
            <person name="Adriaenssens E.M."/>
            <person name="Foster-Nyarko E."/>
            <person name="Jarju S."/>
            <person name="Secka A."/>
            <person name="Antonio M."/>
            <person name="Oren A."/>
            <person name="Chaudhuri R.R."/>
            <person name="La Ragione R."/>
            <person name="Hildebrand F."/>
            <person name="Pallen M.J."/>
        </authorList>
    </citation>
    <scope>NUCLEOTIDE SEQUENCE</scope>
    <source>
        <strain evidence="2">CHK195-6426</strain>
    </source>
</reference>